<name>A0A7V9A6V6_9BACT</name>
<evidence type="ECO:0000313" key="3">
    <source>
        <dbReference type="EMBL" id="MBA2114770.1"/>
    </source>
</evidence>
<dbReference type="PANTHER" id="PTHR30093">
    <property type="entry name" value="GENERAL SECRETION PATHWAY PROTEIN G"/>
    <property type="match status" value="1"/>
</dbReference>
<keyword evidence="1" id="KW-1133">Transmembrane helix</keyword>
<proteinExistence type="predicted"/>
<dbReference type="RefSeq" id="WP_207396222.1">
    <property type="nucleotide sequence ID" value="NZ_JABRWO010000004.1"/>
</dbReference>
<comment type="caution">
    <text evidence="3">The sequence shown here is derived from an EMBL/GenBank/DDBJ whole genome shotgun (WGS) entry which is preliminary data.</text>
</comment>
<dbReference type="AlphaFoldDB" id="A0A7V9A6V6"/>
<gene>
    <name evidence="3" type="ORF">HOV93_19370</name>
</gene>
<keyword evidence="4" id="KW-1185">Reference proteome</keyword>
<dbReference type="InterPro" id="IPR011453">
    <property type="entry name" value="DUF1559"/>
</dbReference>
<dbReference type="EMBL" id="JABRWO010000004">
    <property type="protein sequence ID" value="MBA2114770.1"/>
    <property type="molecule type" value="Genomic_DNA"/>
</dbReference>
<protein>
    <recommendedName>
        <fullName evidence="2">DUF1559 domain-containing protein</fullName>
    </recommendedName>
</protein>
<dbReference type="Pfam" id="PF07596">
    <property type="entry name" value="SBP_bac_10"/>
    <property type="match status" value="1"/>
</dbReference>
<evidence type="ECO:0000313" key="4">
    <source>
        <dbReference type="Proteomes" id="UP000551616"/>
    </source>
</evidence>
<keyword evidence="1" id="KW-0472">Membrane</keyword>
<evidence type="ECO:0000259" key="2">
    <source>
        <dbReference type="Pfam" id="PF07596"/>
    </source>
</evidence>
<organism evidence="3 4">
    <name type="scientific">Bremerella alba</name>
    <dbReference type="NCBI Taxonomy" id="980252"/>
    <lineage>
        <taxon>Bacteria</taxon>
        <taxon>Pseudomonadati</taxon>
        <taxon>Planctomycetota</taxon>
        <taxon>Planctomycetia</taxon>
        <taxon>Pirellulales</taxon>
        <taxon>Pirellulaceae</taxon>
        <taxon>Bremerella</taxon>
    </lineage>
</organism>
<sequence length="255" mass="28835">MMESTHRSGQIPQPNSSEERNILWVAVGILAIAVICVGLFLLGMGQHPEATHRFEVISDLKHIGLVYQLKANADPHNRVPPVAIVDEDGRPLLSWRVLLLPQLDEQKLFEKFDLTKPWDSPENLPLVKQMPHILASRYDRATAKQGKTPYKAIVSDDPQWNTAWPKQGEELTFAKFKDGLSSTAIVVEDLTDPVIWTKPEEITPSEYLQTLDHGQWSSKFFLIGFADGSVREFKDPTEEEVLPLLYADDSRVPEN</sequence>
<dbReference type="PANTHER" id="PTHR30093:SF2">
    <property type="entry name" value="TYPE II SECRETION SYSTEM PROTEIN H"/>
    <property type="match status" value="1"/>
</dbReference>
<feature type="transmembrane region" description="Helical" evidence="1">
    <location>
        <begin position="21"/>
        <end position="44"/>
    </location>
</feature>
<keyword evidence="1" id="KW-0812">Transmembrane</keyword>
<accession>A0A7V9A6V6</accession>
<feature type="domain" description="DUF1559" evidence="2">
    <location>
        <begin position="75"/>
        <end position="195"/>
    </location>
</feature>
<reference evidence="3 4" key="1">
    <citation type="submission" date="2020-05" db="EMBL/GenBank/DDBJ databases">
        <title>Bremerella alba sp. nov., a novel planctomycete isolated from the surface of the macroalga Fucus spiralis.</title>
        <authorList>
            <person name="Godinho O."/>
            <person name="Botelho R."/>
            <person name="Albuquerque L."/>
            <person name="Wiegand S."/>
            <person name="Da Costa M.S."/>
            <person name="Lobo-Da-Cunha A."/>
            <person name="Jogler C."/>
            <person name="Lage O.M."/>
        </authorList>
    </citation>
    <scope>NUCLEOTIDE SEQUENCE [LARGE SCALE GENOMIC DNA]</scope>
    <source>
        <strain evidence="3 4">FF15</strain>
    </source>
</reference>
<evidence type="ECO:0000256" key="1">
    <source>
        <dbReference type="SAM" id="Phobius"/>
    </source>
</evidence>
<dbReference type="Proteomes" id="UP000551616">
    <property type="component" value="Unassembled WGS sequence"/>
</dbReference>